<evidence type="ECO:0000313" key="1">
    <source>
        <dbReference type="EMBL" id="SFN51514.1"/>
    </source>
</evidence>
<evidence type="ECO:0008006" key="3">
    <source>
        <dbReference type="Google" id="ProtNLM"/>
    </source>
</evidence>
<dbReference type="AlphaFoldDB" id="A0A1I4ZMM8"/>
<organism evidence="1 2">
    <name type="scientific">Actinomadura madurae</name>
    <dbReference type="NCBI Taxonomy" id="1993"/>
    <lineage>
        <taxon>Bacteria</taxon>
        <taxon>Bacillati</taxon>
        <taxon>Actinomycetota</taxon>
        <taxon>Actinomycetes</taxon>
        <taxon>Streptosporangiales</taxon>
        <taxon>Thermomonosporaceae</taxon>
        <taxon>Actinomadura</taxon>
    </lineage>
</organism>
<dbReference type="EMBL" id="FOVH01000002">
    <property type="protein sequence ID" value="SFN51514.1"/>
    <property type="molecule type" value="Genomic_DNA"/>
</dbReference>
<dbReference type="InterPro" id="IPR016024">
    <property type="entry name" value="ARM-type_fold"/>
</dbReference>
<dbReference type="STRING" id="1993.SAMN04489713_102263"/>
<protein>
    <recommendedName>
        <fullName evidence="3">HEAT repeat-containing protein</fullName>
    </recommendedName>
</protein>
<name>A0A1I4ZMM8_9ACTN</name>
<sequence>MLGKIGDPRAVPVLVPLLVETGRIRDKNGRATRFSSYETISSITAGALGRIGDPSAKDALIGVLADGEFSGLREPLLSPLVAVAGSEAAGALLALLRDRDAATPALGRLSGPVARQVLIDTLDGQNDIRARHPVLQAMVKVSASGTVNALAELARRGGDQERRAAIAALDLGHFVEMDDAEADAALRDVLDPDGALRAELEADGRAAPGALGAGGDDEEAVANLRLIIRDPGYAVIPNGATYRDRAARRALDALEDIVAQRGDGVPRWVLYAGATLDDFVVWTEIDGEPMGLRITAAGLRRLCLSALLRQDSEAR</sequence>
<accession>A0A1I4ZMM8</accession>
<dbReference type="SUPFAM" id="SSF48371">
    <property type="entry name" value="ARM repeat"/>
    <property type="match status" value="1"/>
</dbReference>
<dbReference type="Pfam" id="PF03130">
    <property type="entry name" value="HEAT_PBS"/>
    <property type="match status" value="1"/>
</dbReference>
<evidence type="ECO:0000313" key="2">
    <source>
        <dbReference type="Proteomes" id="UP000183413"/>
    </source>
</evidence>
<keyword evidence="2" id="KW-1185">Reference proteome</keyword>
<dbReference type="InParanoid" id="A0A1I4ZMM8"/>
<reference evidence="1 2" key="1">
    <citation type="submission" date="2016-10" db="EMBL/GenBank/DDBJ databases">
        <authorList>
            <person name="de Groot N.N."/>
        </authorList>
    </citation>
    <scope>NUCLEOTIDE SEQUENCE [LARGE SCALE GENOMIC DNA]</scope>
    <source>
        <strain evidence="1 2">DSM 43067</strain>
    </source>
</reference>
<dbReference type="Proteomes" id="UP000183413">
    <property type="component" value="Unassembled WGS sequence"/>
</dbReference>
<dbReference type="Gene3D" id="1.25.10.10">
    <property type="entry name" value="Leucine-rich Repeat Variant"/>
    <property type="match status" value="1"/>
</dbReference>
<dbReference type="InterPro" id="IPR011989">
    <property type="entry name" value="ARM-like"/>
</dbReference>
<proteinExistence type="predicted"/>
<dbReference type="InterPro" id="IPR004155">
    <property type="entry name" value="PBS_lyase_HEAT"/>
</dbReference>
<gene>
    <name evidence="1" type="ORF">SAMN04489713_102263</name>
</gene>